<keyword evidence="2" id="KW-1185">Reference proteome</keyword>
<dbReference type="EMBL" id="CM039436">
    <property type="protein sequence ID" value="KAI4314423.1"/>
    <property type="molecule type" value="Genomic_DNA"/>
</dbReference>
<reference evidence="1 2" key="1">
    <citation type="journal article" date="2022" name="DNA Res.">
        <title>Chromosomal-level genome assembly of the orchid tree Bauhinia variegata (Leguminosae; Cercidoideae) supports the allotetraploid origin hypothesis of Bauhinia.</title>
        <authorList>
            <person name="Zhong Y."/>
            <person name="Chen Y."/>
            <person name="Zheng D."/>
            <person name="Pang J."/>
            <person name="Liu Y."/>
            <person name="Luo S."/>
            <person name="Meng S."/>
            <person name="Qian L."/>
            <person name="Wei D."/>
            <person name="Dai S."/>
            <person name="Zhou R."/>
        </authorList>
    </citation>
    <scope>NUCLEOTIDE SEQUENCE [LARGE SCALE GENOMIC DNA]</scope>
    <source>
        <strain evidence="1">BV-YZ2020</strain>
    </source>
</reference>
<evidence type="ECO:0000313" key="2">
    <source>
        <dbReference type="Proteomes" id="UP000828941"/>
    </source>
</evidence>
<organism evidence="1 2">
    <name type="scientific">Bauhinia variegata</name>
    <name type="common">Purple orchid tree</name>
    <name type="synonym">Phanera variegata</name>
    <dbReference type="NCBI Taxonomy" id="167791"/>
    <lineage>
        <taxon>Eukaryota</taxon>
        <taxon>Viridiplantae</taxon>
        <taxon>Streptophyta</taxon>
        <taxon>Embryophyta</taxon>
        <taxon>Tracheophyta</taxon>
        <taxon>Spermatophyta</taxon>
        <taxon>Magnoliopsida</taxon>
        <taxon>eudicotyledons</taxon>
        <taxon>Gunneridae</taxon>
        <taxon>Pentapetalae</taxon>
        <taxon>rosids</taxon>
        <taxon>fabids</taxon>
        <taxon>Fabales</taxon>
        <taxon>Fabaceae</taxon>
        <taxon>Cercidoideae</taxon>
        <taxon>Cercideae</taxon>
        <taxon>Bauhiniinae</taxon>
        <taxon>Bauhinia</taxon>
    </lineage>
</organism>
<comment type="caution">
    <text evidence="1">The sequence shown here is derived from an EMBL/GenBank/DDBJ whole genome shotgun (WGS) entry which is preliminary data.</text>
</comment>
<evidence type="ECO:0000313" key="1">
    <source>
        <dbReference type="EMBL" id="KAI4314423.1"/>
    </source>
</evidence>
<name>A0ACB9LTQ4_BAUVA</name>
<proteinExistence type="predicted"/>
<gene>
    <name evidence="1" type="ORF">L6164_027335</name>
</gene>
<protein>
    <submittedName>
        <fullName evidence="1">Uncharacterized protein</fullName>
    </submittedName>
</protein>
<dbReference type="Proteomes" id="UP000828941">
    <property type="component" value="Chromosome 11"/>
</dbReference>
<accession>A0ACB9LTQ4</accession>
<sequence length="87" mass="10384">MCCGQNRSSFTENVGRGSVEVAQNLLVRIAETEARVARARAREAELHRRLEEMKRFVSVMEILVDYLKRQYRERQQLVARLLSRWYR</sequence>